<keyword evidence="7" id="KW-0520">NAD</keyword>
<feature type="compositionally biased region" description="Acidic residues" evidence="10">
    <location>
        <begin position="380"/>
        <end position="389"/>
    </location>
</feature>
<dbReference type="Pfam" id="PF02146">
    <property type="entry name" value="SIR2"/>
    <property type="match status" value="1"/>
</dbReference>
<dbReference type="GO" id="GO:0005739">
    <property type="term" value="C:mitochondrion"/>
    <property type="evidence" value="ECO:0007669"/>
    <property type="project" value="UniProtKB-SubCell"/>
</dbReference>
<keyword evidence="13" id="KW-1185">Reference proteome</keyword>
<organism evidence="12 13">
    <name type="scientific">Piloderma croceum (strain F 1598)</name>
    <dbReference type="NCBI Taxonomy" id="765440"/>
    <lineage>
        <taxon>Eukaryota</taxon>
        <taxon>Fungi</taxon>
        <taxon>Dikarya</taxon>
        <taxon>Basidiomycota</taxon>
        <taxon>Agaricomycotina</taxon>
        <taxon>Agaricomycetes</taxon>
        <taxon>Agaricomycetidae</taxon>
        <taxon>Atheliales</taxon>
        <taxon>Atheliaceae</taxon>
        <taxon>Piloderma</taxon>
    </lineage>
</organism>
<dbReference type="InterPro" id="IPR026590">
    <property type="entry name" value="Ssirtuin_cat_dom"/>
</dbReference>
<reference evidence="12 13" key="1">
    <citation type="submission" date="2014-04" db="EMBL/GenBank/DDBJ databases">
        <authorList>
            <consortium name="DOE Joint Genome Institute"/>
            <person name="Kuo A."/>
            <person name="Tarkka M."/>
            <person name="Buscot F."/>
            <person name="Kohler A."/>
            <person name="Nagy L.G."/>
            <person name="Floudas D."/>
            <person name="Copeland A."/>
            <person name="Barry K.W."/>
            <person name="Cichocki N."/>
            <person name="Veneault-Fourrey C."/>
            <person name="LaButti K."/>
            <person name="Lindquist E.A."/>
            <person name="Lipzen A."/>
            <person name="Lundell T."/>
            <person name="Morin E."/>
            <person name="Murat C."/>
            <person name="Sun H."/>
            <person name="Tunlid A."/>
            <person name="Henrissat B."/>
            <person name="Grigoriev I.V."/>
            <person name="Hibbett D.S."/>
            <person name="Martin F."/>
            <person name="Nordberg H.P."/>
            <person name="Cantor M.N."/>
            <person name="Hua S.X."/>
        </authorList>
    </citation>
    <scope>NUCLEOTIDE SEQUENCE [LARGE SCALE GENOMIC DNA]</scope>
    <source>
        <strain evidence="12 13">F 1598</strain>
    </source>
</reference>
<evidence type="ECO:0000256" key="8">
    <source>
        <dbReference type="ARBA" id="ARBA00023128"/>
    </source>
</evidence>
<dbReference type="OrthoDB" id="420264at2759"/>
<comment type="similarity">
    <text evidence="3">Belongs to the sirtuin family. Class I subfamily.</text>
</comment>
<feature type="binding site" evidence="9">
    <location>
        <position position="326"/>
    </location>
    <ligand>
        <name>Zn(2+)</name>
        <dbReference type="ChEBI" id="CHEBI:29105"/>
    </ligand>
</feature>
<feature type="binding site" evidence="9">
    <location>
        <position position="350"/>
    </location>
    <ligand>
        <name>Zn(2+)</name>
        <dbReference type="ChEBI" id="CHEBI:29105"/>
    </ligand>
</feature>
<dbReference type="GO" id="GO:0005634">
    <property type="term" value="C:nucleus"/>
    <property type="evidence" value="ECO:0007669"/>
    <property type="project" value="TreeGrafter"/>
</dbReference>
<proteinExistence type="inferred from homology"/>
<sequence>MSLSTASSSAPTPDITRPSSRDSSSPQSKRQREVYALQVQAFLDAADEVDIDEETAVDILQGFDGDLHIGEDDEVDVEVDGEPNTSTKINEQDENWESGDDGASSEHDMHEEEVLHAWTHQEVRGMMHHLKERGMNSFIKEYVLVRNISIPKLLYAFGICLCEELRTKRPKTLLYFLKVALSRELHRREKLPNYNTITDAVSLIRESQRIVILTGAGISVSCGIPDFRSQNGIYASLKEKGEYELDDPQQMFDIQYFKENPSVTQSRGRQIYPSNFIPSPCHRFIKLVEDKNKLLRNYTQNIDTLETLAGVSRVLQCHGSFATASCINCRRRVPGSEIENDIQSQKVPLCPACNAASLKLAATSSKKKKKGKGRKKDEWDSAESDESDEPNFPPGIMKPDITFFGEKLTDNFDHALLEDREKVDLLLVIGTSLNVAPVADVVSHLPHSVPQILINKTPVRHINPDIVLLGNADDIVHYLCKELGWVLPQPPSPSSTPVSSQSHLAPRPTNLKKRPSAEVWDQQEPKRVGDSHVWLFEGAEGGRWVQQLEESLRISTEECPTDTSEPQTKKLRVE</sequence>
<dbReference type="AlphaFoldDB" id="A0A0C3GBW2"/>
<evidence type="ECO:0000256" key="9">
    <source>
        <dbReference type="PROSITE-ProRule" id="PRU00236"/>
    </source>
</evidence>
<dbReference type="InterPro" id="IPR029035">
    <property type="entry name" value="DHS-like_NAD/FAD-binding_dom"/>
</dbReference>
<dbReference type="InterPro" id="IPR003000">
    <property type="entry name" value="Sirtuin"/>
</dbReference>
<evidence type="ECO:0000313" key="12">
    <source>
        <dbReference type="EMBL" id="KIM88126.1"/>
    </source>
</evidence>
<evidence type="ECO:0000256" key="3">
    <source>
        <dbReference type="ARBA" id="ARBA00006924"/>
    </source>
</evidence>
<dbReference type="GO" id="GO:0070403">
    <property type="term" value="F:NAD+ binding"/>
    <property type="evidence" value="ECO:0007669"/>
    <property type="project" value="InterPro"/>
</dbReference>
<accession>A0A0C3GBW2</accession>
<gene>
    <name evidence="12" type="ORF">PILCRDRAFT_814025</name>
</gene>
<name>A0A0C3GBW2_PILCF</name>
<keyword evidence="5 9" id="KW-0479">Metal-binding</keyword>
<comment type="cofactor">
    <cofactor evidence="1">
        <name>Zn(2+)</name>
        <dbReference type="ChEBI" id="CHEBI:29105"/>
    </cofactor>
</comment>
<feature type="domain" description="Deacetylase sirtuin-type" evidence="11">
    <location>
        <begin position="190"/>
        <end position="486"/>
    </location>
</feature>
<dbReference type="InterPro" id="IPR026591">
    <property type="entry name" value="Sirtuin_cat_small_dom_sf"/>
</dbReference>
<comment type="subcellular location">
    <subcellularLocation>
        <location evidence="2">Mitochondrion</location>
    </subcellularLocation>
</comment>
<evidence type="ECO:0000256" key="7">
    <source>
        <dbReference type="ARBA" id="ARBA00023027"/>
    </source>
</evidence>
<keyword evidence="4" id="KW-0808">Transferase</keyword>
<feature type="compositionally biased region" description="Low complexity" evidence="10">
    <location>
        <begin position="1"/>
        <end position="28"/>
    </location>
</feature>
<dbReference type="GO" id="GO:0046970">
    <property type="term" value="F:histone H4K16 deacetylase activity, NAD-dependent"/>
    <property type="evidence" value="ECO:0007669"/>
    <property type="project" value="TreeGrafter"/>
</dbReference>
<evidence type="ECO:0000256" key="6">
    <source>
        <dbReference type="ARBA" id="ARBA00022833"/>
    </source>
</evidence>
<dbReference type="InParanoid" id="A0A0C3GBW2"/>
<evidence type="ECO:0000256" key="10">
    <source>
        <dbReference type="SAM" id="MobiDB-lite"/>
    </source>
</evidence>
<dbReference type="Proteomes" id="UP000054166">
    <property type="component" value="Unassembled WGS sequence"/>
</dbReference>
<dbReference type="HOGENOM" id="CLU_023643_5_2_1"/>
<evidence type="ECO:0000259" key="11">
    <source>
        <dbReference type="PROSITE" id="PS50305"/>
    </source>
</evidence>
<feature type="binding site" evidence="9">
    <location>
        <position position="353"/>
    </location>
    <ligand>
        <name>Zn(2+)</name>
        <dbReference type="ChEBI" id="CHEBI:29105"/>
    </ligand>
</feature>
<dbReference type="PROSITE" id="PS50305">
    <property type="entry name" value="SIRTUIN"/>
    <property type="match status" value="1"/>
</dbReference>
<dbReference type="Gene3D" id="3.30.1600.10">
    <property type="entry name" value="SIR2/SIRT2 'Small Domain"/>
    <property type="match status" value="1"/>
</dbReference>
<dbReference type="GO" id="GO:0046872">
    <property type="term" value="F:metal ion binding"/>
    <property type="evidence" value="ECO:0007669"/>
    <property type="project" value="UniProtKB-KW"/>
</dbReference>
<feature type="region of interest" description="Disordered" evidence="10">
    <location>
        <begin position="490"/>
        <end position="527"/>
    </location>
</feature>
<dbReference type="PANTHER" id="PTHR11085:SF9">
    <property type="entry name" value="NAD-DEPENDENT PROTEIN DEACETYLASE SIRTUIN-1"/>
    <property type="match status" value="1"/>
</dbReference>
<feature type="region of interest" description="Disordered" evidence="10">
    <location>
        <begin position="1"/>
        <end position="32"/>
    </location>
</feature>
<evidence type="ECO:0000256" key="5">
    <source>
        <dbReference type="ARBA" id="ARBA00022723"/>
    </source>
</evidence>
<keyword evidence="6 9" id="KW-0862">Zinc</keyword>
<feature type="active site" description="Proton acceptor" evidence="9">
    <location>
        <position position="318"/>
    </location>
</feature>
<dbReference type="PANTHER" id="PTHR11085">
    <property type="entry name" value="NAD-DEPENDENT PROTEIN DEACYLASE SIRTUIN-5, MITOCHONDRIAL-RELATED"/>
    <property type="match status" value="1"/>
</dbReference>
<evidence type="ECO:0000256" key="4">
    <source>
        <dbReference type="ARBA" id="ARBA00022679"/>
    </source>
</evidence>
<feature type="region of interest" description="Disordered" evidence="10">
    <location>
        <begin position="364"/>
        <end position="396"/>
    </location>
</feature>
<feature type="compositionally biased region" description="Basic residues" evidence="10">
    <location>
        <begin position="365"/>
        <end position="374"/>
    </location>
</feature>
<dbReference type="STRING" id="765440.A0A0C3GBW2"/>
<reference evidence="13" key="2">
    <citation type="submission" date="2015-01" db="EMBL/GenBank/DDBJ databases">
        <title>Evolutionary Origins and Diversification of the Mycorrhizal Mutualists.</title>
        <authorList>
            <consortium name="DOE Joint Genome Institute"/>
            <consortium name="Mycorrhizal Genomics Consortium"/>
            <person name="Kohler A."/>
            <person name="Kuo A."/>
            <person name="Nagy L.G."/>
            <person name="Floudas D."/>
            <person name="Copeland A."/>
            <person name="Barry K.W."/>
            <person name="Cichocki N."/>
            <person name="Veneault-Fourrey C."/>
            <person name="LaButti K."/>
            <person name="Lindquist E.A."/>
            <person name="Lipzen A."/>
            <person name="Lundell T."/>
            <person name="Morin E."/>
            <person name="Murat C."/>
            <person name="Riley R."/>
            <person name="Ohm R."/>
            <person name="Sun H."/>
            <person name="Tunlid A."/>
            <person name="Henrissat B."/>
            <person name="Grigoriev I.V."/>
            <person name="Hibbett D.S."/>
            <person name="Martin F."/>
        </authorList>
    </citation>
    <scope>NUCLEOTIDE SEQUENCE [LARGE SCALE GENOMIC DNA]</scope>
    <source>
        <strain evidence="13">F 1598</strain>
    </source>
</reference>
<protein>
    <recommendedName>
        <fullName evidence="11">Deacetylase sirtuin-type domain-containing protein</fullName>
    </recommendedName>
</protein>
<dbReference type="FunCoup" id="A0A0C3GBW2">
    <property type="interactions" value="238"/>
</dbReference>
<evidence type="ECO:0000313" key="13">
    <source>
        <dbReference type="Proteomes" id="UP000054166"/>
    </source>
</evidence>
<dbReference type="InterPro" id="IPR050134">
    <property type="entry name" value="NAD-dep_sirtuin_deacylases"/>
</dbReference>
<evidence type="ECO:0000256" key="2">
    <source>
        <dbReference type="ARBA" id="ARBA00004173"/>
    </source>
</evidence>
<feature type="binding site" evidence="9">
    <location>
        <position position="329"/>
    </location>
    <ligand>
        <name>Zn(2+)</name>
        <dbReference type="ChEBI" id="CHEBI:29105"/>
    </ligand>
</feature>
<feature type="region of interest" description="Disordered" evidence="10">
    <location>
        <begin position="74"/>
        <end position="109"/>
    </location>
</feature>
<dbReference type="Gene3D" id="3.40.50.1220">
    <property type="entry name" value="TPP-binding domain"/>
    <property type="match status" value="1"/>
</dbReference>
<keyword evidence="8" id="KW-0496">Mitochondrion</keyword>
<dbReference type="EMBL" id="KN832977">
    <property type="protein sequence ID" value="KIM88126.1"/>
    <property type="molecule type" value="Genomic_DNA"/>
</dbReference>
<dbReference type="SUPFAM" id="SSF52467">
    <property type="entry name" value="DHS-like NAD/FAD-binding domain"/>
    <property type="match status" value="1"/>
</dbReference>
<evidence type="ECO:0000256" key="1">
    <source>
        <dbReference type="ARBA" id="ARBA00001947"/>
    </source>
</evidence>
<feature type="region of interest" description="Disordered" evidence="10">
    <location>
        <begin position="552"/>
        <end position="574"/>
    </location>
</feature>